<dbReference type="InterPro" id="IPR016040">
    <property type="entry name" value="NAD(P)-bd_dom"/>
</dbReference>
<protein>
    <submittedName>
        <fullName evidence="2">CDP-glucose 4,6-dehydratase</fullName>
    </submittedName>
</protein>
<feature type="domain" description="NAD(P)-binding" evidence="1">
    <location>
        <begin position="10"/>
        <end position="323"/>
    </location>
</feature>
<dbReference type="SUPFAM" id="SSF51735">
    <property type="entry name" value="NAD(P)-binding Rossmann-fold domains"/>
    <property type="match status" value="1"/>
</dbReference>
<evidence type="ECO:0000313" key="2">
    <source>
        <dbReference type="EMBL" id="SHO62318.1"/>
    </source>
</evidence>
<dbReference type="STRING" id="1123029.SAMN02745172_00923"/>
<organism evidence="2 3">
    <name type="scientific">Pseudoxanthobacter soli DSM 19599</name>
    <dbReference type="NCBI Taxonomy" id="1123029"/>
    <lineage>
        <taxon>Bacteria</taxon>
        <taxon>Pseudomonadati</taxon>
        <taxon>Pseudomonadota</taxon>
        <taxon>Alphaproteobacteria</taxon>
        <taxon>Hyphomicrobiales</taxon>
        <taxon>Segnochrobactraceae</taxon>
        <taxon>Pseudoxanthobacter</taxon>
    </lineage>
</organism>
<name>A0A1M7ZBN7_9HYPH</name>
<evidence type="ECO:0000259" key="1">
    <source>
        <dbReference type="Pfam" id="PF16363"/>
    </source>
</evidence>
<sequence>MRTYNGIRALVTGHTGFKGSWLCSWLKREGAVVAGLALAPPDGSPSLFDEANVAEGMESHIGDIRDFALVSGVVEAFSPQIIFHLAAQPLVRHSYRAPIETFGSNVMGTLHVLEAARSCASVKAIVCVTTDKVYESREWPWGYRETDVLGGKDPYSASKACAELVAACYRQTMLPMAGEICLATARGGNVIGGGDWSEDRLIPDIMRALQVREPVVLRNPGAVRPWQHVLELVHAYLHLGERLLAGDKQSTGNWNFGPGHENEVTVGELVSAIMDAWQDDAVPVSIEPSSLVETGYLRLDNSKARQQLGWAPVLGFSETIAMTARWYRARELGSPVATLVAEQIDSYRRQRGL</sequence>
<dbReference type="Proteomes" id="UP000186406">
    <property type="component" value="Unassembled WGS sequence"/>
</dbReference>
<dbReference type="Gene3D" id="3.90.25.10">
    <property type="entry name" value="UDP-galactose 4-epimerase, domain 1"/>
    <property type="match status" value="1"/>
</dbReference>
<dbReference type="Pfam" id="PF16363">
    <property type="entry name" value="GDP_Man_Dehyd"/>
    <property type="match status" value="1"/>
</dbReference>
<dbReference type="InterPro" id="IPR036291">
    <property type="entry name" value="NAD(P)-bd_dom_sf"/>
</dbReference>
<proteinExistence type="predicted"/>
<keyword evidence="3" id="KW-1185">Reference proteome</keyword>
<gene>
    <name evidence="2" type="ORF">SAMN02745172_00923</name>
</gene>
<reference evidence="2 3" key="1">
    <citation type="submission" date="2016-12" db="EMBL/GenBank/DDBJ databases">
        <authorList>
            <person name="Song W.-J."/>
            <person name="Kurnit D.M."/>
        </authorList>
    </citation>
    <scope>NUCLEOTIDE SEQUENCE [LARGE SCALE GENOMIC DNA]</scope>
    <source>
        <strain evidence="2 3">DSM 19599</strain>
    </source>
</reference>
<dbReference type="PANTHER" id="PTHR43000">
    <property type="entry name" value="DTDP-D-GLUCOSE 4,6-DEHYDRATASE-RELATED"/>
    <property type="match status" value="1"/>
</dbReference>
<accession>A0A1M7ZBN7</accession>
<dbReference type="RefSeq" id="WP_073626119.1">
    <property type="nucleotide sequence ID" value="NZ_FRXO01000002.1"/>
</dbReference>
<dbReference type="Gene3D" id="3.40.50.720">
    <property type="entry name" value="NAD(P)-binding Rossmann-like Domain"/>
    <property type="match status" value="1"/>
</dbReference>
<dbReference type="InterPro" id="IPR013445">
    <property type="entry name" value="CDP_4_6_deHydtase"/>
</dbReference>
<dbReference type="NCBIfam" id="TIGR02622">
    <property type="entry name" value="CDP_4_6_dhtase"/>
    <property type="match status" value="1"/>
</dbReference>
<evidence type="ECO:0000313" key="3">
    <source>
        <dbReference type="Proteomes" id="UP000186406"/>
    </source>
</evidence>
<dbReference type="EMBL" id="FRXO01000002">
    <property type="protein sequence ID" value="SHO62318.1"/>
    <property type="molecule type" value="Genomic_DNA"/>
</dbReference>
<dbReference type="AlphaFoldDB" id="A0A1M7ZBN7"/>